<dbReference type="NCBIfam" id="NF008113">
    <property type="entry name" value="PRK10860.1"/>
    <property type="match status" value="1"/>
</dbReference>
<dbReference type="PANTHER" id="PTHR11079">
    <property type="entry name" value="CYTOSINE DEAMINASE FAMILY MEMBER"/>
    <property type="match status" value="1"/>
</dbReference>
<keyword evidence="4 6" id="KW-0862">Zinc</keyword>
<evidence type="ECO:0000256" key="5">
    <source>
        <dbReference type="ARBA" id="ARBA00048045"/>
    </source>
</evidence>
<dbReference type="HAMAP" id="MF_00972">
    <property type="entry name" value="tRNA_aden_deaminase"/>
    <property type="match status" value="1"/>
</dbReference>
<evidence type="ECO:0000256" key="2">
    <source>
        <dbReference type="ARBA" id="ARBA00022723"/>
    </source>
</evidence>
<comment type="caution">
    <text evidence="8">The sequence shown here is derived from an EMBL/GenBank/DDBJ whole genome shotgun (WGS) entry which is preliminary data.</text>
</comment>
<dbReference type="CDD" id="cd01285">
    <property type="entry name" value="nucleoside_deaminase"/>
    <property type="match status" value="1"/>
</dbReference>
<evidence type="ECO:0000256" key="3">
    <source>
        <dbReference type="ARBA" id="ARBA00022801"/>
    </source>
</evidence>
<protein>
    <recommendedName>
        <fullName evidence="6">tRNA-specific adenosine deaminase</fullName>
        <ecNumber evidence="6">3.5.4.33</ecNumber>
    </recommendedName>
</protein>
<dbReference type="InterPro" id="IPR016193">
    <property type="entry name" value="Cytidine_deaminase-like"/>
</dbReference>
<evidence type="ECO:0000313" key="9">
    <source>
        <dbReference type="Proteomes" id="UP001501565"/>
    </source>
</evidence>
<evidence type="ECO:0000259" key="7">
    <source>
        <dbReference type="PROSITE" id="PS51747"/>
    </source>
</evidence>
<dbReference type="InterPro" id="IPR028883">
    <property type="entry name" value="tRNA_aden_deaminase"/>
</dbReference>
<dbReference type="PANTHER" id="PTHR11079:SF202">
    <property type="entry name" value="TRNA-SPECIFIC ADENOSINE DEAMINASE"/>
    <property type="match status" value="1"/>
</dbReference>
<keyword evidence="3 6" id="KW-0378">Hydrolase</keyword>
<feature type="binding site" evidence="6">
    <location>
        <position position="90"/>
    </location>
    <ligand>
        <name>Zn(2+)</name>
        <dbReference type="ChEBI" id="CHEBI:29105"/>
        <note>catalytic</note>
    </ligand>
</feature>
<gene>
    <name evidence="6 8" type="primary">tadA</name>
    <name evidence="8" type="ORF">GCM10022277_02760</name>
</gene>
<keyword evidence="9" id="KW-1185">Reference proteome</keyword>
<dbReference type="SUPFAM" id="SSF53927">
    <property type="entry name" value="Cytidine deaminase-like"/>
    <property type="match status" value="1"/>
</dbReference>
<name>A0ABP7LZX2_9GAMM</name>
<dbReference type="EC" id="3.5.4.33" evidence="6"/>
<accession>A0ABP7LZX2</accession>
<sequence>MGSESMNDQFWMKQALKLAVNAWFEEEVPVGAILVQDDKIIGQGWNRPITVSDPTAHAEIQCLRDASARVGNYRLVNSTLYVTIEPCSMCAGAIIHSRVDRVVFGATEPKAGAVCSHQGMFEQPQFNHKVEWQGGVLEKETRLMIQRFFQYRRKPSMAKFAGYLDAFIE</sequence>
<evidence type="ECO:0000313" key="8">
    <source>
        <dbReference type="EMBL" id="GAA3911594.1"/>
    </source>
</evidence>
<feature type="domain" description="CMP/dCMP-type deaminase" evidence="7">
    <location>
        <begin position="6"/>
        <end position="115"/>
    </location>
</feature>
<dbReference type="EMBL" id="BAABBN010000004">
    <property type="protein sequence ID" value="GAA3911594.1"/>
    <property type="molecule type" value="Genomic_DNA"/>
</dbReference>
<evidence type="ECO:0000256" key="1">
    <source>
        <dbReference type="ARBA" id="ARBA00022694"/>
    </source>
</evidence>
<dbReference type="Proteomes" id="UP001501565">
    <property type="component" value="Unassembled WGS sequence"/>
</dbReference>
<proteinExistence type="inferred from homology"/>
<keyword evidence="1 6" id="KW-0819">tRNA processing</keyword>
<feature type="active site" description="Proton donor" evidence="6">
    <location>
        <position position="59"/>
    </location>
</feature>
<keyword evidence="2 6" id="KW-0479">Metal-binding</keyword>
<feature type="binding site" evidence="6">
    <location>
        <position position="57"/>
    </location>
    <ligand>
        <name>Zn(2+)</name>
        <dbReference type="ChEBI" id="CHEBI:29105"/>
        <note>catalytic</note>
    </ligand>
</feature>
<dbReference type="InterPro" id="IPR002125">
    <property type="entry name" value="CMP_dCMP_dom"/>
</dbReference>
<evidence type="ECO:0000256" key="4">
    <source>
        <dbReference type="ARBA" id="ARBA00022833"/>
    </source>
</evidence>
<comment type="function">
    <text evidence="6">Catalyzes the deamination of adenosine to inosine at the wobble position 34 of tRNA(Arg2).</text>
</comment>
<comment type="catalytic activity">
    <reaction evidence="5 6">
        <text>adenosine(34) in tRNA + H2O + H(+) = inosine(34) in tRNA + NH4(+)</text>
        <dbReference type="Rhea" id="RHEA:43168"/>
        <dbReference type="Rhea" id="RHEA-COMP:10373"/>
        <dbReference type="Rhea" id="RHEA-COMP:10374"/>
        <dbReference type="ChEBI" id="CHEBI:15377"/>
        <dbReference type="ChEBI" id="CHEBI:15378"/>
        <dbReference type="ChEBI" id="CHEBI:28938"/>
        <dbReference type="ChEBI" id="CHEBI:74411"/>
        <dbReference type="ChEBI" id="CHEBI:82852"/>
        <dbReference type="EC" id="3.5.4.33"/>
    </reaction>
</comment>
<reference evidence="9" key="1">
    <citation type="journal article" date="2019" name="Int. J. Syst. Evol. Microbiol.">
        <title>The Global Catalogue of Microorganisms (GCM) 10K type strain sequencing project: providing services to taxonomists for standard genome sequencing and annotation.</title>
        <authorList>
            <consortium name="The Broad Institute Genomics Platform"/>
            <consortium name="The Broad Institute Genome Sequencing Center for Infectious Disease"/>
            <person name="Wu L."/>
            <person name="Ma J."/>
        </authorList>
    </citation>
    <scope>NUCLEOTIDE SEQUENCE [LARGE SCALE GENOMIC DNA]</scope>
    <source>
        <strain evidence="9">JCM 17551</strain>
    </source>
</reference>
<dbReference type="Pfam" id="PF00383">
    <property type="entry name" value="dCMP_cyt_deam_1"/>
    <property type="match status" value="1"/>
</dbReference>
<evidence type="ECO:0000256" key="6">
    <source>
        <dbReference type="HAMAP-Rule" id="MF_00972"/>
    </source>
</evidence>
<feature type="binding site" evidence="6">
    <location>
        <position position="87"/>
    </location>
    <ligand>
        <name>Zn(2+)</name>
        <dbReference type="ChEBI" id="CHEBI:29105"/>
        <note>catalytic</note>
    </ligand>
</feature>
<comment type="subunit">
    <text evidence="6">Homodimer.</text>
</comment>
<dbReference type="Gene3D" id="3.40.140.10">
    <property type="entry name" value="Cytidine Deaminase, domain 2"/>
    <property type="match status" value="1"/>
</dbReference>
<comment type="similarity">
    <text evidence="6">Belongs to the cytidine and deoxycytidylate deaminase family.</text>
</comment>
<organism evidence="8 9">
    <name type="scientific">Litoribacillus peritrichatus</name>
    <dbReference type="NCBI Taxonomy" id="718191"/>
    <lineage>
        <taxon>Bacteria</taxon>
        <taxon>Pseudomonadati</taxon>
        <taxon>Pseudomonadota</taxon>
        <taxon>Gammaproteobacteria</taxon>
        <taxon>Oceanospirillales</taxon>
        <taxon>Oceanospirillaceae</taxon>
        <taxon>Litoribacillus</taxon>
    </lineage>
</organism>
<dbReference type="PROSITE" id="PS51747">
    <property type="entry name" value="CYT_DCMP_DEAMINASES_2"/>
    <property type="match status" value="1"/>
</dbReference>
<comment type="cofactor">
    <cofactor evidence="6">
        <name>Zn(2+)</name>
        <dbReference type="ChEBI" id="CHEBI:29105"/>
    </cofactor>
    <text evidence="6">Binds 1 zinc ion per subunit.</text>
</comment>